<accession>A0A841CB62</accession>
<dbReference type="AlphaFoldDB" id="A0A841CB62"/>
<organism evidence="1 2">
    <name type="scientific">Saccharothrix tamanrassetensis</name>
    <dbReference type="NCBI Taxonomy" id="1051531"/>
    <lineage>
        <taxon>Bacteria</taxon>
        <taxon>Bacillati</taxon>
        <taxon>Actinomycetota</taxon>
        <taxon>Actinomycetes</taxon>
        <taxon>Pseudonocardiales</taxon>
        <taxon>Pseudonocardiaceae</taxon>
        <taxon>Saccharothrix</taxon>
    </lineage>
</organism>
<gene>
    <name evidence="1" type="ORF">FHS29_001209</name>
</gene>
<sequence length="405" mass="45108">MTDRVTRAFLSDESLHGVMERLDLPPALRAVYGERLVPRPFFLERSVAERVAEDIRQLFDLLVSLPARLFDGSLARFAGALGIPPAQVALLSAERPPFHGRADIYRVGDGFRLLEFNSGSQLGGRDLGDLARAIHEVPELQGFVRRHGLTFVHPVEELLRAVGSGTVAFLEAGGMLRKFGKGFASLKESCARLGVDVLLGELEDLTERNGYLHLDGTRLDTVVRFFSLDNAVGHTDAFVKATRTEVFTPLTSFLYGNKSTLALLSRHRDGLEDHERALVDRLLPWTRGLDDVEPDYAREHRENLILKVTDEFAGTGIHAGWLHDDRQWSELLDDRRGQPFVLQERVRPTLDTVPGDERPWLTTWGWFVTDEGFAGMSIRSMPDAAGAVVSYGGNPHTRVSGLLLH</sequence>
<evidence type="ECO:0000313" key="1">
    <source>
        <dbReference type="EMBL" id="MBB5954639.1"/>
    </source>
</evidence>
<reference evidence="1 2" key="1">
    <citation type="submission" date="2020-08" db="EMBL/GenBank/DDBJ databases">
        <title>Genomic Encyclopedia of Type Strains, Phase III (KMG-III): the genomes of soil and plant-associated and newly described type strains.</title>
        <authorList>
            <person name="Whitman W."/>
        </authorList>
    </citation>
    <scope>NUCLEOTIDE SEQUENCE [LARGE SCALE GENOMIC DNA]</scope>
    <source>
        <strain evidence="1 2">CECT 8640</strain>
    </source>
</reference>
<evidence type="ECO:0008006" key="3">
    <source>
        <dbReference type="Google" id="ProtNLM"/>
    </source>
</evidence>
<dbReference type="Proteomes" id="UP000547510">
    <property type="component" value="Unassembled WGS sequence"/>
</dbReference>
<dbReference type="EMBL" id="JACHJN010000002">
    <property type="protein sequence ID" value="MBB5954639.1"/>
    <property type="molecule type" value="Genomic_DNA"/>
</dbReference>
<keyword evidence="2" id="KW-1185">Reference proteome</keyword>
<comment type="caution">
    <text evidence="1">The sequence shown here is derived from an EMBL/GenBank/DDBJ whole genome shotgun (WGS) entry which is preliminary data.</text>
</comment>
<proteinExistence type="predicted"/>
<protein>
    <recommendedName>
        <fullName evidence="3">Glutathionylspermidine synthase pre-ATP-grasp-like domain-containing protein</fullName>
    </recommendedName>
</protein>
<dbReference type="RefSeq" id="WP_184689057.1">
    <property type="nucleotide sequence ID" value="NZ_JACHJN010000002.1"/>
</dbReference>
<dbReference type="SUPFAM" id="SSF56059">
    <property type="entry name" value="Glutathione synthetase ATP-binding domain-like"/>
    <property type="match status" value="1"/>
</dbReference>
<name>A0A841CB62_9PSEU</name>
<evidence type="ECO:0000313" key="2">
    <source>
        <dbReference type="Proteomes" id="UP000547510"/>
    </source>
</evidence>